<keyword evidence="1" id="KW-0812">Transmembrane</keyword>
<keyword evidence="3" id="KW-1185">Reference proteome</keyword>
<evidence type="ECO:0000256" key="1">
    <source>
        <dbReference type="SAM" id="Phobius"/>
    </source>
</evidence>
<dbReference type="Gramene" id="AET2Gv20916300.11">
    <property type="protein sequence ID" value="AET2Gv20916300.11"/>
    <property type="gene ID" value="AET2Gv20916300"/>
</dbReference>
<reference evidence="2" key="4">
    <citation type="submission" date="2019-03" db="UniProtKB">
        <authorList>
            <consortium name="EnsemblPlants"/>
        </authorList>
    </citation>
    <scope>IDENTIFICATION</scope>
</reference>
<dbReference type="Proteomes" id="UP000015105">
    <property type="component" value="Chromosome 2D"/>
</dbReference>
<keyword evidence="1" id="KW-0472">Membrane</keyword>
<protein>
    <submittedName>
        <fullName evidence="2">Uncharacterized protein</fullName>
    </submittedName>
</protein>
<dbReference type="EnsemblPlants" id="AET2Gv20916300.11">
    <property type="protein sequence ID" value="AET2Gv20916300.11"/>
    <property type="gene ID" value="AET2Gv20916300"/>
</dbReference>
<evidence type="ECO:0000313" key="2">
    <source>
        <dbReference type="EnsemblPlants" id="AET2Gv20916300.11"/>
    </source>
</evidence>
<reference evidence="2" key="3">
    <citation type="journal article" date="2017" name="Nature">
        <title>Genome sequence of the progenitor of the wheat D genome Aegilops tauschii.</title>
        <authorList>
            <person name="Luo M.C."/>
            <person name="Gu Y.Q."/>
            <person name="Puiu D."/>
            <person name="Wang H."/>
            <person name="Twardziok S.O."/>
            <person name="Deal K.R."/>
            <person name="Huo N."/>
            <person name="Zhu T."/>
            <person name="Wang L."/>
            <person name="Wang Y."/>
            <person name="McGuire P.E."/>
            <person name="Liu S."/>
            <person name="Long H."/>
            <person name="Ramasamy R.K."/>
            <person name="Rodriguez J.C."/>
            <person name="Van S.L."/>
            <person name="Yuan L."/>
            <person name="Wang Z."/>
            <person name="Xia Z."/>
            <person name="Xiao L."/>
            <person name="Anderson O.D."/>
            <person name="Ouyang S."/>
            <person name="Liang Y."/>
            <person name="Zimin A.V."/>
            <person name="Pertea G."/>
            <person name="Qi P."/>
            <person name="Bennetzen J.L."/>
            <person name="Dai X."/>
            <person name="Dawson M.W."/>
            <person name="Muller H.G."/>
            <person name="Kugler K."/>
            <person name="Rivarola-Duarte L."/>
            <person name="Spannagl M."/>
            <person name="Mayer K.F.X."/>
            <person name="Lu F.H."/>
            <person name="Bevan M.W."/>
            <person name="Leroy P."/>
            <person name="Li P."/>
            <person name="You F.M."/>
            <person name="Sun Q."/>
            <person name="Liu Z."/>
            <person name="Lyons E."/>
            <person name="Wicker T."/>
            <person name="Salzberg S.L."/>
            <person name="Devos K.M."/>
            <person name="Dvorak J."/>
        </authorList>
    </citation>
    <scope>NUCLEOTIDE SEQUENCE [LARGE SCALE GENOMIC DNA]</scope>
    <source>
        <strain evidence="2">cv. AL8/78</strain>
    </source>
</reference>
<reference evidence="2" key="5">
    <citation type="journal article" date="2021" name="G3 (Bethesda)">
        <title>Aegilops tauschii genome assembly Aet v5.0 features greater sequence contiguity and improved annotation.</title>
        <authorList>
            <person name="Wang L."/>
            <person name="Zhu T."/>
            <person name="Rodriguez J.C."/>
            <person name="Deal K.R."/>
            <person name="Dubcovsky J."/>
            <person name="McGuire P.E."/>
            <person name="Lux T."/>
            <person name="Spannagl M."/>
            <person name="Mayer K.F.X."/>
            <person name="Baldrich P."/>
            <person name="Meyers B.C."/>
            <person name="Huo N."/>
            <person name="Gu Y.Q."/>
            <person name="Zhou H."/>
            <person name="Devos K.M."/>
            <person name="Bennetzen J.L."/>
            <person name="Unver T."/>
            <person name="Budak H."/>
            <person name="Gulick P.J."/>
            <person name="Galiba G."/>
            <person name="Kalapos B."/>
            <person name="Nelson D.R."/>
            <person name="Li P."/>
            <person name="You F.M."/>
            <person name="Luo M.C."/>
            <person name="Dvorak J."/>
        </authorList>
    </citation>
    <scope>NUCLEOTIDE SEQUENCE [LARGE SCALE GENOMIC DNA]</scope>
    <source>
        <strain evidence="2">cv. AL8/78</strain>
    </source>
</reference>
<name>A0A453CPW6_AEGTS</name>
<keyword evidence="1" id="KW-1133">Transmembrane helix</keyword>
<evidence type="ECO:0000313" key="3">
    <source>
        <dbReference type="Proteomes" id="UP000015105"/>
    </source>
</evidence>
<organism evidence="2 3">
    <name type="scientific">Aegilops tauschii subsp. strangulata</name>
    <name type="common">Goatgrass</name>
    <dbReference type="NCBI Taxonomy" id="200361"/>
    <lineage>
        <taxon>Eukaryota</taxon>
        <taxon>Viridiplantae</taxon>
        <taxon>Streptophyta</taxon>
        <taxon>Embryophyta</taxon>
        <taxon>Tracheophyta</taxon>
        <taxon>Spermatophyta</taxon>
        <taxon>Magnoliopsida</taxon>
        <taxon>Liliopsida</taxon>
        <taxon>Poales</taxon>
        <taxon>Poaceae</taxon>
        <taxon>BOP clade</taxon>
        <taxon>Pooideae</taxon>
        <taxon>Triticodae</taxon>
        <taxon>Triticeae</taxon>
        <taxon>Triticinae</taxon>
        <taxon>Aegilops</taxon>
    </lineage>
</organism>
<sequence length="62" mass="7095">QIEATLPKQQNRGGAGAPAAHHVLLICKYMCQFHLPVSILFSTWISLYLFRFRHCATEDCVY</sequence>
<feature type="transmembrane region" description="Helical" evidence="1">
    <location>
        <begin position="33"/>
        <end position="50"/>
    </location>
</feature>
<accession>A0A453CPW6</accession>
<reference evidence="3" key="2">
    <citation type="journal article" date="2017" name="Nat. Plants">
        <title>The Aegilops tauschii genome reveals multiple impacts of transposons.</title>
        <authorList>
            <person name="Zhao G."/>
            <person name="Zou C."/>
            <person name="Li K."/>
            <person name="Wang K."/>
            <person name="Li T."/>
            <person name="Gao L."/>
            <person name="Zhang X."/>
            <person name="Wang H."/>
            <person name="Yang Z."/>
            <person name="Liu X."/>
            <person name="Jiang W."/>
            <person name="Mao L."/>
            <person name="Kong X."/>
            <person name="Jiao Y."/>
            <person name="Jia J."/>
        </authorList>
    </citation>
    <scope>NUCLEOTIDE SEQUENCE [LARGE SCALE GENOMIC DNA]</scope>
    <source>
        <strain evidence="3">cv. AL8/78</strain>
    </source>
</reference>
<dbReference type="AlphaFoldDB" id="A0A453CPW6"/>
<reference evidence="3" key="1">
    <citation type="journal article" date="2014" name="Science">
        <title>Ancient hybridizations among the ancestral genomes of bread wheat.</title>
        <authorList>
            <consortium name="International Wheat Genome Sequencing Consortium,"/>
            <person name="Marcussen T."/>
            <person name="Sandve S.R."/>
            <person name="Heier L."/>
            <person name="Spannagl M."/>
            <person name="Pfeifer M."/>
            <person name="Jakobsen K.S."/>
            <person name="Wulff B.B."/>
            <person name="Steuernagel B."/>
            <person name="Mayer K.F."/>
            <person name="Olsen O.A."/>
        </authorList>
    </citation>
    <scope>NUCLEOTIDE SEQUENCE [LARGE SCALE GENOMIC DNA]</scope>
    <source>
        <strain evidence="3">cv. AL8/78</strain>
    </source>
</reference>
<proteinExistence type="predicted"/>